<evidence type="ECO:0000313" key="2">
    <source>
        <dbReference type="EMBL" id="SIT98251.1"/>
    </source>
</evidence>
<reference evidence="3" key="1">
    <citation type="submission" date="2016-10" db="EMBL/GenBank/DDBJ databases">
        <authorList>
            <person name="Varghese N."/>
            <person name="Submissions S."/>
        </authorList>
    </citation>
    <scope>NUCLEOTIDE SEQUENCE [LARGE SCALE GENOMIC DNA]</scope>
    <source>
        <strain evidence="3">DSM 19482</strain>
    </source>
</reference>
<dbReference type="AlphaFoldDB" id="A0A1U7Q161"/>
<organism evidence="2 3">
    <name type="scientific">Epilithonimonas bovis DSM 19482</name>
    <dbReference type="NCBI Taxonomy" id="1121284"/>
    <lineage>
        <taxon>Bacteria</taxon>
        <taxon>Pseudomonadati</taxon>
        <taxon>Bacteroidota</taxon>
        <taxon>Flavobacteriia</taxon>
        <taxon>Flavobacteriales</taxon>
        <taxon>Weeksellaceae</taxon>
        <taxon>Chryseobacterium group</taxon>
        <taxon>Epilithonimonas</taxon>
    </lineage>
</organism>
<feature type="compositionally biased region" description="Polar residues" evidence="1">
    <location>
        <begin position="264"/>
        <end position="280"/>
    </location>
</feature>
<name>A0A1U7Q161_9FLAO</name>
<dbReference type="EMBL" id="FTPU01000047">
    <property type="protein sequence ID" value="SIT98251.1"/>
    <property type="molecule type" value="Genomic_DNA"/>
</dbReference>
<feature type="compositionally biased region" description="Low complexity" evidence="1">
    <location>
        <begin position="281"/>
        <end position="314"/>
    </location>
</feature>
<sequence>MKSMIHEYQNKNILTMSKKIFLTLAIIFGGLVSAQDYYDTYPQDYNGYEYYDSSYDYPDDYYYNYPADYYPDQYYQGYYNDYRNAVFSVNWDQFFVQYRLSPFQINQIMLLNNRFASYAAWNSYYRYNPDRWYYDRFYALQNILGPRIFVVYQNVYFRGASPFVYYRNRCVNFYARRYPVRPVYRNVNIVNYRVDRNNFRANFREPMRNNNINPRAYNNDDVRNGLPRSGANGNSGIRPNGNSGVRSGNDGSFRNNRVEADRTMPSSAPRSEGFRNQSGTRQNQSVERSSQNRNNNNSGNSGGYRSSGNRLVSR</sequence>
<proteinExistence type="predicted"/>
<evidence type="ECO:0000313" key="3">
    <source>
        <dbReference type="Proteomes" id="UP000187261"/>
    </source>
</evidence>
<gene>
    <name evidence="2" type="ORF">SAMN05660493_02989</name>
</gene>
<accession>A0A1U7Q161</accession>
<dbReference type="Proteomes" id="UP000187261">
    <property type="component" value="Unassembled WGS sequence"/>
</dbReference>
<feature type="compositionally biased region" description="Polar residues" evidence="1">
    <location>
        <begin position="231"/>
        <end position="255"/>
    </location>
</feature>
<evidence type="ECO:0000256" key="1">
    <source>
        <dbReference type="SAM" id="MobiDB-lite"/>
    </source>
</evidence>
<keyword evidence="3" id="KW-1185">Reference proteome</keyword>
<dbReference type="STRING" id="1121284.SAMN05660493_02989"/>
<protein>
    <submittedName>
        <fullName evidence="2">Uncharacterized protein</fullName>
    </submittedName>
</protein>
<feature type="region of interest" description="Disordered" evidence="1">
    <location>
        <begin position="205"/>
        <end position="314"/>
    </location>
</feature>